<keyword evidence="5" id="KW-0997">Cell inner membrane</keyword>
<evidence type="ECO:0000256" key="8">
    <source>
        <dbReference type="ARBA" id="ARBA00023136"/>
    </source>
</evidence>
<dbReference type="OrthoDB" id="9180128at2"/>
<keyword evidence="3" id="KW-1003">Cell membrane</keyword>
<evidence type="ECO:0000256" key="2">
    <source>
        <dbReference type="ARBA" id="ARBA00021549"/>
    </source>
</evidence>
<evidence type="ECO:0000256" key="1">
    <source>
        <dbReference type="ARBA" id="ARBA00004377"/>
    </source>
</evidence>
<keyword evidence="4" id="KW-0488">Methylation</keyword>
<evidence type="ECO:0000259" key="12">
    <source>
        <dbReference type="Pfam" id="PF12019"/>
    </source>
</evidence>
<organism evidence="13 14">
    <name type="scientific">Noviherbaspirillum sedimenti</name>
    <dbReference type="NCBI Taxonomy" id="2320865"/>
    <lineage>
        <taxon>Bacteria</taxon>
        <taxon>Pseudomonadati</taxon>
        <taxon>Pseudomonadota</taxon>
        <taxon>Betaproteobacteria</taxon>
        <taxon>Burkholderiales</taxon>
        <taxon>Oxalobacteraceae</taxon>
        <taxon>Noviherbaspirillum</taxon>
    </lineage>
</organism>
<dbReference type="Gene3D" id="3.55.40.10">
    <property type="entry name" value="minor pseudopilin epsh domain"/>
    <property type="match status" value="1"/>
</dbReference>
<sequence length="183" mass="18819">MNIKHTNGFTLIELMITLSIAAILMALAAPNFGIFVLNSRMTAQSNDLLSAFQLARSEAIKRGVRVSLCKSANNTSCAASGTWAQGWIVFVDGTTAGTVDGTGANADVVLRAFSALTGNSRLAGSANDVASYVSFTASGATSLTANRLVSLCPPSPAAVVGRDIQIAPSGRVRVQKPPATACT</sequence>
<evidence type="ECO:0000256" key="5">
    <source>
        <dbReference type="ARBA" id="ARBA00022519"/>
    </source>
</evidence>
<dbReference type="Pfam" id="PF07963">
    <property type="entry name" value="N_methyl"/>
    <property type="match status" value="1"/>
</dbReference>
<dbReference type="RefSeq" id="WP_119788088.1">
    <property type="nucleotide sequence ID" value="NZ_QYUQ01000002.1"/>
</dbReference>
<evidence type="ECO:0000256" key="4">
    <source>
        <dbReference type="ARBA" id="ARBA00022481"/>
    </source>
</evidence>
<dbReference type="InterPro" id="IPR022346">
    <property type="entry name" value="T2SS_GspH"/>
</dbReference>
<gene>
    <name evidence="13" type="ORF">D3878_22205</name>
</gene>
<evidence type="ECO:0000256" key="6">
    <source>
        <dbReference type="ARBA" id="ARBA00022692"/>
    </source>
</evidence>
<feature type="domain" description="General secretion pathway GspH" evidence="12">
    <location>
        <begin position="45"/>
        <end position="170"/>
    </location>
</feature>
<feature type="transmembrane region" description="Helical" evidence="11">
    <location>
        <begin position="12"/>
        <end position="37"/>
    </location>
</feature>
<dbReference type="GO" id="GO:0005886">
    <property type="term" value="C:plasma membrane"/>
    <property type="evidence" value="ECO:0007669"/>
    <property type="project" value="UniProtKB-SubCell"/>
</dbReference>
<evidence type="ECO:0000313" key="14">
    <source>
        <dbReference type="Proteomes" id="UP000266327"/>
    </source>
</evidence>
<dbReference type="AlphaFoldDB" id="A0A3A3G9D8"/>
<dbReference type="Proteomes" id="UP000266327">
    <property type="component" value="Unassembled WGS sequence"/>
</dbReference>
<comment type="caution">
    <text evidence="13">The sequence shown here is derived from an EMBL/GenBank/DDBJ whole genome shotgun (WGS) entry which is preliminary data.</text>
</comment>
<evidence type="ECO:0000256" key="3">
    <source>
        <dbReference type="ARBA" id="ARBA00022475"/>
    </source>
</evidence>
<comment type="similarity">
    <text evidence="9">Belongs to the GSP H family.</text>
</comment>
<evidence type="ECO:0000256" key="11">
    <source>
        <dbReference type="SAM" id="Phobius"/>
    </source>
</evidence>
<dbReference type="GO" id="GO:0015628">
    <property type="term" value="P:protein secretion by the type II secretion system"/>
    <property type="evidence" value="ECO:0007669"/>
    <property type="project" value="InterPro"/>
</dbReference>
<evidence type="ECO:0000256" key="10">
    <source>
        <dbReference type="ARBA" id="ARBA00030775"/>
    </source>
</evidence>
<keyword evidence="8 11" id="KW-0472">Membrane</keyword>
<keyword evidence="7 11" id="KW-1133">Transmembrane helix</keyword>
<dbReference type="InterPro" id="IPR012902">
    <property type="entry name" value="N_methyl_site"/>
</dbReference>
<protein>
    <recommendedName>
        <fullName evidence="2">Type II secretion system protein H</fullName>
    </recommendedName>
    <alternativeName>
        <fullName evidence="10">General secretion pathway protein H</fullName>
    </alternativeName>
</protein>
<dbReference type="InterPro" id="IPR045584">
    <property type="entry name" value="Pilin-like"/>
</dbReference>
<dbReference type="GO" id="GO:0015627">
    <property type="term" value="C:type II protein secretion system complex"/>
    <property type="evidence" value="ECO:0007669"/>
    <property type="project" value="InterPro"/>
</dbReference>
<name>A0A3A3G9D8_9BURK</name>
<dbReference type="Pfam" id="PF12019">
    <property type="entry name" value="GspH"/>
    <property type="match status" value="1"/>
</dbReference>
<dbReference type="SUPFAM" id="SSF54523">
    <property type="entry name" value="Pili subunits"/>
    <property type="match status" value="1"/>
</dbReference>
<proteinExistence type="inferred from homology"/>
<evidence type="ECO:0000256" key="7">
    <source>
        <dbReference type="ARBA" id="ARBA00022989"/>
    </source>
</evidence>
<evidence type="ECO:0000313" key="13">
    <source>
        <dbReference type="EMBL" id="RJG04611.1"/>
    </source>
</evidence>
<accession>A0A3A3G9D8</accession>
<dbReference type="EMBL" id="QYUQ01000002">
    <property type="protein sequence ID" value="RJG04611.1"/>
    <property type="molecule type" value="Genomic_DNA"/>
</dbReference>
<keyword evidence="14" id="KW-1185">Reference proteome</keyword>
<comment type="subcellular location">
    <subcellularLocation>
        <location evidence="1">Cell inner membrane</location>
        <topology evidence="1">Single-pass membrane protein</topology>
    </subcellularLocation>
</comment>
<dbReference type="NCBIfam" id="TIGR02532">
    <property type="entry name" value="IV_pilin_GFxxxE"/>
    <property type="match status" value="1"/>
</dbReference>
<reference evidence="14" key="1">
    <citation type="submission" date="2018-09" db="EMBL/GenBank/DDBJ databases">
        <authorList>
            <person name="Zhu H."/>
        </authorList>
    </citation>
    <scope>NUCLEOTIDE SEQUENCE [LARGE SCALE GENOMIC DNA]</scope>
    <source>
        <strain evidence="14">K1S02-23</strain>
    </source>
</reference>
<evidence type="ECO:0000256" key="9">
    <source>
        <dbReference type="ARBA" id="ARBA00025772"/>
    </source>
</evidence>
<keyword evidence="6 11" id="KW-0812">Transmembrane</keyword>